<proteinExistence type="predicted"/>
<protein>
    <submittedName>
        <fullName evidence="1">Uncharacterized protein</fullName>
    </submittedName>
</protein>
<dbReference type="EMBL" id="LAZR01025955">
    <property type="protein sequence ID" value="KKL70247.1"/>
    <property type="molecule type" value="Genomic_DNA"/>
</dbReference>
<sequence length="145" mass="16930">MTPIERANEIVQRELDTLINWREEYLTHQSHLVKMIELFGENDQTTFSMNLSYVCIRILEVNDIPLELKHIHPIMRKAGYVPRHFNKENAIWEWGLPNRTKDPVSSQFFFNLSENSVCRKVQVGTKETPVYEIQCGDSVGIEVPV</sequence>
<evidence type="ECO:0000313" key="1">
    <source>
        <dbReference type="EMBL" id="KKL70247.1"/>
    </source>
</evidence>
<comment type="caution">
    <text evidence="1">The sequence shown here is derived from an EMBL/GenBank/DDBJ whole genome shotgun (WGS) entry which is preliminary data.</text>
</comment>
<reference evidence="1" key="1">
    <citation type="journal article" date="2015" name="Nature">
        <title>Complex archaea that bridge the gap between prokaryotes and eukaryotes.</title>
        <authorList>
            <person name="Spang A."/>
            <person name="Saw J.H."/>
            <person name="Jorgensen S.L."/>
            <person name="Zaremba-Niedzwiedzka K."/>
            <person name="Martijn J."/>
            <person name="Lind A.E."/>
            <person name="van Eijk R."/>
            <person name="Schleper C."/>
            <person name="Guy L."/>
            <person name="Ettema T.J."/>
        </authorList>
    </citation>
    <scope>NUCLEOTIDE SEQUENCE</scope>
</reference>
<organism evidence="1">
    <name type="scientific">marine sediment metagenome</name>
    <dbReference type="NCBI Taxonomy" id="412755"/>
    <lineage>
        <taxon>unclassified sequences</taxon>
        <taxon>metagenomes</taxon>
        <taxon>ecological metagenomes</taxon>
    </lineage>
</organism>
<gene>
    <name evidence="1" type="ORF">LCGC14_2106830</name>
</gene>
<name>A0A0F9H4P2_9ZZZZ</name>
<accession>A0A0F9H4P2</accession>
<dbReference type="AlphaFoldDB" id="A0A0F9H4P2"/>